<dbReference type="Pfam" id="PF13408">
    <property type="entry name" value="Zn_ribbon_recom"/>
    <property type="match status" value="1"/>
</dbReference>
<dbReference type="AlphaFoldDB" id="A0A645DIR8"/>
<sequence length="138" mass="15960">MKSTCLVVKSDVGGAFVDGRRHTGKKKTLQVSYRCSTRKNKHACKTMEIRREYIETFVLKTLADYVFDDSLITKLVKHYKSYQKTRSSDLIIKRDELRQKIVESEEGIKNRVNLIVKSGSEILAKKLSQIETEKNFRG</sequence>
<protein>
    <recommendedName>
        <fullName evidence="1">Recombinase zinc beta ribbon domain-containing protein</fullName>
    </recommendedName>
</protein>
<organism evidence="2">
    <name type="scientific">bioreactor metagenome</name>
    <dbReference type="NCBI Taxonomy" id="1076179"/>
    <lineage>
        <taxon>unclassified sequences</taxon>
        <taxon>metagenomes</taxon>
        <taxon>ecological metagenomes</taxon>
    </lineage>
</organism>
<name>A0A645DIR8_9ZZZZ</name>
<gene>
    <name evidence="2" type="ORF">SDC9_136479</name>
</gene>
<dbReference type="InterPro" id="IPR025827">
    <property type="entry name" value="Zn_ribbon_recom_dom"/>
</dbReference>
<accession>A0A645DIR8</accession>
<evidence type="ECO:0000259" key="1">
    <source>
        <dbReference type="Pfam" id="PF13408"/>
    </source>
</evidence>
<evidence type="ECO:0000313" key="2">
    <source>
        <dbReference type="EMBL" id="MPM89370.1"/>
    </source>
</evidence>
<proteinExistence type="predicted"/>
<dbReference type="EMBL" id="VSSQ01036805">
    <property type="protein sequence ID" value="MPM89370.1"/>
    <property type="molecule type" value="Genomic_DNA"/>
</dbReference>
<feature type="domain" description="Recombinase zinc beta ribbon" evidence="1">
    <location>
        <begin position="20"/>
        <end position="62"/>
    </location>
</feature>
<reference evidence="2" key="1">
    <citation type="submission" date="2019-08" db="EMBL/GenBank/DDBJ databases">
        <authorList>
            <person name="Kucharzyk K."/>
            <person name="Murdoch R.W."/>
            <person name="Higgins S."/>
            <person name="Loffler F."/>
        </authorList>
    </citation>
    <scope>NUCLEOTIDE SEQUENCE</scope>
</reference>
<comment type="caution">
    <text evidence="2">The sequence shown here is derived from an EMBL/GenBank/DDBJ whole genome shotgun (WGS) entry which is preliminary data.</text>
</comment>